<dbReference type="EMBL" id="MWQN01000002">
    <property type="protein sequence ID" value="OPC78840.1"/>
    <property type="molecule type" value="Genomic_DNA"/>
</dbReference>
<dbReference type="Proteomes" id="UP000190037">
    <property type="component" value="Unassembled WGS sequence"/>
</dbReference>
<dbReference type="AlphaFoldDB" id="A0A1T3NQ46"/>
<dbReference type="STRING" id="159449.B4N89_32410"/>
<keyword evidence="1" id="KW-0378">Hydrolase</keyword>
<evidence type="ECO:0000313" key="4">
    <source>
        <dbReference type="Proteomes" id="UP000190037"/>
    </source>
</evidence>
<dbReference type="InterPro" id="IPR036866">
    <property type="entry name" value="RibonucZ/Hydroxyglut_hydro"/>
</dbReference>
<dbReference type="InterPro" id="IPR050114">
    <property type="entry name" value="UPF0173_UPF0282_UlaG_hydrolase"/>
</dbReference>
<evidence type="ECO:0000259" key="2">
    <source>
        <dbReference type="SMART" id="SM00849"/>
    </source>
</evidence>
<dbReference type="PANTHER" id="PTHR43546">
    <property type="entry name" value="UPF0173 METAL-DEPENDENT HYDROLASE MJ1163-RELATED"/>
    <property type="match status" value="1"/>
</dbReference>
<evidence type="ECO:0000256" key="1">
    <source>
        <dbReference type="ARBA" id="ARBA00022801"/>
    </source>
</evidence>
<dbReference type="SMART" id="SM00849">
    <property type="entry name" value="Lactamase_B"/>
    <property type="match status" value="1"/>
</dbReference>
<reference evidence="3 4" key="1">
    <citation type="submission" date="2017-03" db="EMBL/GenBank/DDBJ databases">
        <title>Draft genome sequence of Streptomyces scabrisporus NF3, endophyte isolated from Amphipterygium adstringens.</title>
        <authorList>
            <person name="Vazquez M."/>
            <person name="Ceapa C.D."/>
            <person name="Rodriguez Luna D."/>
            <person name="Sanchez Esquivel S."/>
        </authorList>
    </citation>
    <scope>NUCLEOTIDE SEQUENCE [LARGE SCALE GENOMIC DNA]</scope>
    <source>
        <strain evidence="3 4">NF3</strain>
    </source>
</reference>
<evidence type="ECO:0000313" key="3">
    <source>
        <dbReference type="EMBL" id="OPC78840.1"/>
    </source>
</evidence>
<dbReference type="PANTHER" id="PTHR43546:SF9">
    <property type="entry name" value="L-ASCORBATE-6-PHOSPHATE LACTONASE ULAG-RELATED"/>
    <property type="match status" value="1"/>
</dbReference>
<sequence>MPEWRLRDDVALQVDYADSTPFGSPVGARPEATAREMFAPVLRHVRRHGFDDLVRMGPELLRRAVAEPAFRRTARPGRTIGPAWELRADLLFPDPARARPRGLTVSAAADGRARRFEFGDHDWPWVHTLIAALSAPVEETAAGSSVVAGGDPRAATFLDVLRDEGFVLPAVADPQAEPACGELEFVGHNTVVVRSRRSAVVVDPLFFAHDRAHPPDYQPLRPADLGRVDAVLITHSHPDHFAPASLLRLPPDTRVVVPRVERETVLTVDLARRIRELGFEHVVELDWWQRTTIGDIEVHALPFHGEQPTDGPVLHPGIRNHGNTYLVRTPTGSAAFLADSGRDAQGEVREVAAQARTRLGPVDAVFCGYRGWLMYPVQLLFTSVARYLAFVPPDQWNCRQRLMTTPDEAVDIAERWGARLLVPYADGGAPWYWRAGLGPRLDETGGEAHGFDPCPERVATAARRRTEMPGGLLGSAVDVLLLRPGDAVHEVAGAPVPIRRAGHRWPYDAREPIVAGAAPLSRD</sequence>
<dbReference type="RefSeq" id="WP_078980044.1">
    <property type="nucleotide sequence ID" value="NZ_MWQN01000002.1"/>
</dbReference>
<feature type="domain" description="Metallo-beta-lactamase" evidence="2">
    <location>
        <begin position="187"/>
        <end position="369"/>
    </location>
</feature>
<accession>A0A1T3NQ46</accession>
<dbReference type="Gene3D" id="3.60.15.10">
    <property type="entry name" value="Ribonuclease Z/Hydroxyacylglutathione hydrolase-like"/>
    <property type="match status" value="1"/>
</dbReference>
<proteinExistence type="predicted"/>
<dbReference type="Pfam" id="PF12706">
    <property type="entry name" value="Lactamase_B_2"/>
    <property type="match status" value="1"/>
</dbReference>
<dbReference type="SUPFAM" id="SSF56281">
    <property type="entry name" value="Metallo-hydrolase/oxidoreductase"/>
    <property type="match status" value="1"/>
</dbReference>
<dbReference type="OrthoDB" id="5657199at2"/>
<dbReference type="GO" id="GO:0016787">
    <property type="term" value="F:hydrolase activity"/>
    <property type="evidence" value="ECO:0007669"/>
    <property type="project" value="UniProtKB-KW"/>
</dbReference>
<comment type="caution">
    <text evidence="3">The sequence shown here is derived from an EMBL/GenBank/DDBJ whole genome shotgun (WGS) entry which is preliminary data.</text>
</comment>
<dbReference type="InterPro" id="IPR001279">
    <property type="entry name" value="Metallo-B-lactamas"/>
</dbReference>
<protein>
    <recommendedName>
        <fullName evidence="2">Metallo-beta-lactamase domain-containing protein</fullName>
    </recommendedName>
</protein>
<gene>
    <name evidence="3" type="ORF">B4N89_32410</name>
</gene>
<organism evidence="3 4">
    <name type="scientific">Embleya scabrispora</name>
    <dbReference type="NCBI Taxonomy" id="159449"/>
    <lineage>
        <taxon>Bacteria</taxon>
        <taxon>Bacillati</taxon>
        <taxon>Actinomycetota</taxon>
        <taxon>Actinomycetes</taxon>
        <taxon>Kitasatosporales</taxon>
        <taxon>Streptomycetaceae</taxon>
        <taxon>Embleya</taxon>
    </lineage>
</organism>
<keyword evidence="4" id="KW-1185">Reference proteome</keyword>
<name>A0A1T3NQ46_9ACTN</name>